<protein>
    <submittedName>
        <fullName evidence="1">Uncharacterized protein</fullName>
    </submittedName>
</protein>
<organism evidence="1 2">
    <name type="scientific">Pajaroellobacter abortibovis</name>
    <dbReference type="NCBI Taxonomy" id="1882918"/>
    <lineage>
        <taxon>Bacteria</taxon>
        <taxon>Pseudomonadati</taxon>
        <taxon>Myxococcota</taxon>
        <taxon>Polyangia</taxon>
        <taxon>Polyangiales</taxon>
        <taxon>Polyangiaceae</taxon>
    </lineage>
</organism>
<sequence length="63" mass="7169">MDRLLKQINLFMDRWAATVRAYWDGNKPKELSLHISNSHAWNIHIACKSDSGDGGGQCLRVRS</sequence>
<dbReference type="AlphaFoldDB" id="A0A1L6MXI4"/>
<dbReference type="KEGG" id="pabo:BCY86_05485"/>
<dbReference type="EMBL" id="CP016908">
    <property type="protein sequence ID" value="APS00192.1"/>
    <property type="molecule type" value="Genomic_DNA"/>
</dbReference>
<evidence type="ECO:0000313" key="2">
    <source>
        <dbReference type="Proteomes" id="UP000185544"/>
    </source>
</evidence>
<proteinExistence type="predicted"/>
<evidence type="ECO:0000313" key="1">
    <source>
        <dbReference type="EMBL" id="APS00192.1"/>
    </source>
</evidence>
<gene>
    <name evidence="1" type="ORF">BCY86_05485</name>
</gene>
<name>A0A1L6MXI4_9BACT</name>
<reference evidence="1 2" key="1">
    <citation type="submission" date="2016-08" db="EMBL/GenBank/DDBJ databases">
        <title>Identification and validation of antigenic proteins from Pajaroellobacter abortibovis using de-novo genome sequence assembly and reverse vaccinology.</title>
        <authorList>
            <person name="Welly B.T."/>
            <person name="Miller M.R."/>
            <person name="Stott J.L."/>
            <person name="Blanchard M.T."/>
            <person name="Islas-Trejo A.D."/>
            <person name="O'Rourke S.M."/>
            <person name="Young A.E."/>
            <person name="Medrano J.F."/>
            <person name="Van Eenennaam A.L."/>
        </authorList>
    </citation>
    <scope>NUCLEOTIDE SEQUENCE [LARGE SCALE GENOMIC DNA]</scope>
    <source>
        <strain evidence="1 2">BTF92-0548A/99-0131</strain>
    </source>
</reference>
<accession>A0A1L6MXI4</accession>
<keyword evidence="2" id="KW-1185">Reference proteome</keyword>
<dbReference type="Proteomes" id="UP000185544">
    <property type="component" value="Chromosome"/>
</dbReference>